<dbReference type="AlphaFoldDB" id="A0A166CM84"/>
<feature type="region of interest" description="Disordered" evidence="1">
    <location>
        <begin position="183"/>
        <end position="207"/>
    </location>
</feature>
<organism evidence="2 3">
    <name type="scientific">Sistotremastrum suecicum HHB10207 ss-3</name>
    <dbReference type="NCBI Taxonomy" id="1314776"/>
    <lineage>
        <taxon>Eukaryota</taxon>
        <taxon>Fungi</taxon>
        <taxon>Dikarya</taxon>
        <taxon>Basidiomycota</taxon>
        <taxon>Agaricomycotina</taxon>
        <taxon>Agaricomycetes</taxon>
        <taxon>Sistotremastrales</taxon>
        <taxon>Sistotremastraceae</taxon>
        <taxon>Sistotremastrum</taxon>
    </lineage>
</organism>
<dbReference type="EMBL" id="KV428080">
    <property type="protein sequence ID" value="KZT37615.1"/>
    <property type="molecule type" value="Genomic_DNA"/>
</dbReference>
<dbReference type="Proteomes" id="UP000076798">
    <property type="component" value="Unassembled WGS sequence"/>
</dbReference>
<proteinExistence type="predicted"/>
<protein>
    <submittedName>
        <fullName evidence="2">Uncharacterized protein</fullName>
    </submittedName>
</protein>
<keyword evidence="3" id="KW-1185">Reference proteome</keyword>
<gene>
    <name evidence="2" type="ORF">SISSUDRAFT_1034007</name>
</gene>
<evidence type="ECO:0000256" key="1">
    <source>
        <dbReference type="SAM" id="MobiDB-lite"/>
    </source>
</evidence>
<accession>A0A166CM84</accession>
<reference evidence="2 3" key="1">
    <citation type="journal article" date="2016" name="Mol. Biol. Evol.">
        <title>Comparative Genomics of Early-Diverging Mushroom-Forming Fungi Provides Insights into the Origins of Lignocellulose Decay Capabilities.</title>
        <authorList>
            <person name="Nagy L.G."/>
            <person name="Riley R."/>
            <person name="Tritt A."/>
            <person name="Adam C."/>
            <person name="Daum C."/>
            <person name="Floudas D."/>
            <person name="Sun H."/>
            <person name="Yadav J.S."/>
            <person name="Pangilinan J."/>
            <person name="Larsson K.H."/>
            <person name="Matsuura K."/>
            <person name="Barry K."/>
            <person name="Labutti K."/>
            <person name="Kuo R."/>
            <person name="Ohm R.A."/>
            <person name="Bhattacharya S.S."/>
            <person name="Shirouzu T."/>
            <person name="Yoshinaga Y."/>
            <person name="Martin F.M."/>
            <person name="Grigoriev I.V."/>
            <person name="Hibbett D.S."/>
        </authorList>
    </citation>
    <scope>NUCLEOTIDE SEQUENCE [LARGE SCALE GENOMIC DNA]</scope>
    <source>
        <strain evidence="2 3">HHB10207 ss-3</strain>
    </source>
</reference>
<feature type="region of interest" description="Disordered" evidence="1">
    <location>
        <begin position="263"/>
        <end position="283"/>
    </location>
</feature>
<evidence type="ECO:0000313" key="2">
    <source>
        <dbReference type="EMBL" id="KZT37615.1"/>
    </source>
</evidence>
<evidence type="ECO:0000313" key="3">
    <source>
        <dbReference type="Proteomes" id="UP000076798"/>
    </source>
</evidence>
<feature type="region of interest" description="Disordered" evidence="1">
    <location>
        <begin position="222"/>
        <end position="250"/>
    </location>
</feature>
<name>A0A166CM84_9AGAM</name>
<feature type="compositionally biased region" description="Polar residues" evidence="1">
    <location>
        <begin position="228"/>
        <end position="241"/>
    </location>
</feature>
<sequence>MHATYVPFISLLIGTKSSVHATPQANIKLRTRGARRDSVDDNGGERSRSLTAIRFLLAPKDASVGTVSTVLTRTAGTSVRPSRMILFCESSFDSSEVDEDFGTEGGEAFMKAATQGSKMRKSVLSEKIKIVSDMEIGKRANSTKGFSTSKWGKSKHGCKERPTIEPIMVLHWGANHERITDWSRVDRGDSHRESSGDSNDEGPIQGISRRRRIWFEEIIESSTRKQRQQVTAQSRRTSDVTSIVPYPCPKPRTLGALSIQSYTQREATLMEESEEGRATGPPP</sequence>
<feature type="compositionally biased region" description="Basic and acidic residues" evidence="1">
    <location>
        <begin position="183"/>
        <end position="195"/>
    </location>
</feature>